<keyword evidence="2" id="KW-0326">Glycosidase</keyword>
<evidence type="ECO:0000313" key="3">
    <source>
        <dbReference type="Proteomes" id="UP000014227"/>
    </source>
</evidence>
<dbReference type="AlphaFoldDB" id="S0ES28"/>
<feature type="binding site" evidence="1">
    <location>
        <position position="64"/>
    </location>
    <ligand>
        <name>Mg(2+)</name>
        <dbReference type="ChEBI" id="CHEBI:18420"/>
        <label>1</label>
    </ligand>
</feature>
<feature type="binding site" evidence="1">
    <location>
        <position position="63"/>
    </location>
    <ligand>
        <name>Mg(2+)</name>
        <dbReference type="ChEBI" id="CHEBI:18420"/>
        <label>1</label>
    </ligand>
</feature>
<dbReference type="EMBL" id="HF951689">
    <property type="protein sequence ID" value="CCW33871.1"/>
    <property type="molecule type" value="Genomic_DNA"/>
</dbReference>
<dbReference type="PANTHER" id="PTHR16222:SF12">
    <property type="entry name" value="ADP-RIBOSYLGLYCOHYDROLASE-RELATED"/>
    <property type="match status" value="1"/>
</dbReference>
<dbReference type="GO" id="GO:0016798">
    <property type="term" value="F:hydrolase activity, acting on glycosyl bonds"/>
    <property type="evidence" value="ECO:0007669"/>
    <property type="project" value="UniProtKB-KW"/>
</dbReference>
<keyword evidence="2" id="KW-0378">Hydrolase</keyword>
<comment type="cofactor">
    <cofactor evidence="1">
        <name>Mg(2+)</name>
        <dbReference type="ChEBI" id="CHEBI:18420"/>
    </cofactor>
    <text evidence="1">Binds 2 magnesium ions per subunit.</text>
</comment>
<dbReference type="InterPro" id="IPR036705">
    <property type="entry name" value="Ribosyl_crysJ1_sf"/>
</dbReference>
<keyword evidence="1" id="KW-0479">Metal-binding</keyword>
<gene>
    <name evidence="2" type="ORF">CCALI_00031</name>
</gene>
<organism evidence="2 3">
    <name type="scientific">Chthonomonas calidirosea (strain DSM 23976 / ICMP 18418 / T49)</name>
    <dbReference type="NCBI Taxonomy" id="1303518"/>
    <lineage>
        <taxon>Bacteria</taxon>
        <taxon>Bacillati</taxon>
        <taxon>Armatimonadota</taxon>
        <taxon>Chthonomonadia</taxon>
        <taxon>Chthonomonadales</taxon>
        <taxon>Chthonomonadaceae</taxon>
        <taxon>Chthonomonas</taxon>
    </lineage>
</organism>
<dbReference type="HOGENOM" id="CLU_024566_8_2_0"/>
<dbReference type="PATRIC" id="fig|1303518.3.peg.31"/>
<dbReference type="RefSeq" id="WP_016481435.1">
    <property type="nucleotide sequence ID" value="NC_021487.1"/>
</dbReference>
<dbReference type="Gene3D" id="1.10.4080.10">
    <property type="entry name" value="ADP-ribosylation/Crystallin J1"/>
    <property type="match status" value="1"/>
</dbReference>
<dbReference type="EC" id="3.2.-.-" evidence="2"/>
<dbReference type="Proteomes" id="UP000014227">
    <property type="component" value="Chromosome I"/>
</dbReference>
<dbReference type="PANTHER" id="PTHR16222">
    <property type="entry name" value="ADP-RIBOSYLGLYCOHYDROLASE"/>
    <property type="match status" value="1"/>
</dbReference>
<evidence type="ECO:0000256" key="1">
    <source>
        <dbReference type="PIRSR" id="PIRSR605502-1"/>
    </source>
</evidence>
<keyword evidence="3" id="KW-1185">Reference proteome</keyword>
<dbReference type="InterPro" id="IPR050792">
    <property type="entry name" value="ADP-ribosylglycohydrolase"/>
</dbReference>
<evidence type="ECO:0000313" key="2">
    <source>
        <dbReference type="EMBL" id="CCW33871.1"/>
    </source>
</evidence>
<dbReference type="SUPFAM" id="SSF101478">
    <property type="entry name" value="ADP-ribosylglycohydrolase"/>
    <property type="match status" value="1"/>
</dbReference>
<dbReference type="Pfam" id="PF03747">
    <property type="entry name" value="ADP_ribosyl_GH"/>
    <property type="match status" value="1"/>
</dbReference>
<dbReference type="InParanoid" id="S0ES28"/>
<dbReference type="KEGG" id="ccz:CCALI_00031"/>
<dbReference type="OrthoDB" id="9798107at2"/>
<sequence length="314" mass="34306">MAFLPMPILPEVLRNRFRGVLLGLALGDAFGAPLDSLPPSDPERAVTDLVGGGWLRLAPGDWTDEIELALETANSLLKKQVFDPDDIAGRFVDWYRRNPRTIGEHTRKVLERTAQGTPWEEASFAVYQENPEWASSGSLRRCAPLALFFYHSPQYLPVLSSILSRITHAHPNSEAACVALNLMLAYLVAGLDKETAYHEVHRAALELPADIALAIERAGDPSLDTFPAGSAPETLEVALRSLMQTTRFENALIVAVNHGGDAAVVGSITGALAGALHGCTAIPTQWLELLRDRDRLQSLADRLFLLTQTTQQQV</sequence>
<dbReference type="eggNOG" id="COG1397">
    <property type="taxonomic scope" value="Bacteria"/>
</dbReference>
<dbReference type="GO" id="GO:0046872">
    <property type="term" value="F:metal ion binding"/>
    <property type="evidence" value="ECO:0007669"/>
    <property type="project" value="UniProtKB-KW"/>
</dbReference>
<dbReference type="InterPro" id="IPR005502">
    <property type="entry name" value="Ribosyl_crysJ1"/>
</dbReference>
<accession>S0ES28</accession>
<feature type="binding site" evidence="1">
    <location>
        <position position="261"/>
    </location>
    <ligand>
        <name>Mg(2+)</name>
        <dbReference type="ChEBI" id="CHEBI:18420"/>
        <label>1</label>
    </ligand>
</feature>
<protein>
    <submittedName>
        <fullName evidence="2">ADP-ribosylglycohydrolase</fullName>
        <ecNumber evidence="2">3.2.-.-</ecNumber>
    </submittedName>
</protein>
<reference evidence="3" key="1">
    <citation type="submission" date="2013-03" db="EMBL/GenBank/DDBJ databases">
        <title>Genome sequence of Chthonomonas calidirosea, the first sequenced genome from the Armatimonadetes phylum (formally candidate division OP10).</title>
        <authorList>
            <person name="Lee K.C.Y."/>
            <person name="Morgan X.C."/>
            <person name="Dunfield P.F."/>
            <person name="Tamas I."/>
            <person name="Houghton K.M."/>
            <person name="Vyssotski M."/>
            <person name="Ryan J.L.J."/>
            <person name="Lagutin K."/>
            <person name="McDonald I.R."/>
            <person name="Stott M.B."/>
        </authorList>
    </citation>
    <scope>NUCLEOTIDE SEQUENCE [LARGE SCALE GENOMIC DNA]</scope>
    <source>
        <strain evidence="3">DSM 23976 / ICMP 18418 / T49</strain>
    </source>
</reference>
<proteinExistence type="predicted"/>
<keyword evidence="1" id="KW-0460">Magnesium</keyword>
<dbReference type="STRING" id="454171.CP488_01129"/>
<name>S0ES28_CHTCT</name>